<evidence type="ECO:0000313" key="3">
    <source>
        <dbReference type="EMBL" id="SEH84261.1"/>
    </source>
</evidence>
<dbReference type="STRING" id="173990.SAMN05660691_01724"/>
<dbReference type="InterPro" id="IPR007560">
    <property type="entry name" value="Restrct_endonuc_IV_Mrr"/>
</dbReference>
<protein>
    <submittedName>
        <fullName evidence="3">Restriction endonuclease</fullName>
    </submittedName>
</protein>
<keyword evidence="1" id="KW-0812">Transmembrane</keyword>
<evidence type="ECO:0000259" key="2">
    <source>
        <dbReference type="Pfam" id="PF04471"/>
    </source>
</evidence>
<dbReference type="SUPFAM" id="SSF52980">
    <property type="entry name" value="Restriction endonuclease-like"/>
    <property type="match status" value="1"/>
</dbReference>
<keyword evidence="3" id="KW-0378">Hydrolase</keyword>
<evidence type="ECO:0000313" key="4">
    <source>
        <dbReference type="Proteomes" id="UP000199371"/>
    </source>
</evidence>
<feature type="domain" description="Restriction endonuclease type IV Mrr" evidence="2">
    <location>
        <begin position="128"/>
        <end position="190"/>
    </location>
</feature>
<accession>A0A1H6LG61</accession>
<dbReference type="GO" id="GO:0004519">
    <property type="term" value="F:endonuclease activity"/>
    <property type="evidence" value="ECO:0007669"/>
    <property type="project" value="UniProtKB-KW"/>
</dbReference>
<keyword evidence="1" id="KW-1133">Transmembrane helix</keyword>
<keyword evidence="4" id="KW-1185">Reference proteome</keyword>
<keyword evidence="3" id="KW-0255">Endonuclease</keyword>
<keyword evidence="3" id="KW-0540">Nuclease</keyword>
<dbReference type="EMBL" id="FNXF01000005">
    <property type="protein sequence ID" value="SEH84261.1"/>
    <property type="molecule type" value="Genomic_DNA"/>
</dbReference>
<evidence type="ECO:0000256" key="1">
    <source>
        <dbReference type="SAM" id="Phobius"/>
    </source>
</evidence>
<dbReference type="Pfam" id="PF04471">
    <property type="entry name" value="Mrr_cat"/>
    <property type="match status" value="1"/>
</dbReference>
<proteinExistence type="predicted"/>
<organism evidence="3 4">
    <name type="scientific">Rheinheimera pacifica</name>
    <dbReference type="NCBI Taxonomy" id="173990"/>
    <lineage>
        <taxon>Bacteria</taxon>
        <taxon>Pseudomonadati</taxon>
        <taxon>Pseudomonadota</taxon>
        <taxon>Gammaproteobacteria</taxon>
        <taxon>Chromatiales</taxon>
        <taxon>Chromatiaceae</taxon>
        <taxon>Rheinheimera</taxon>
    </lineage>
</organism>
<keyword evidence="1" id="KW-0472">Membrane</keyword>
<dbReference type="GO" id="GO:0009307">
    <property type="term" value="P:DNA restriction-modification system"/>
    <property type="evidence" value="ECO:0007669"/>
    <property type="project" value="InterPro"/>
</dbReference>
<dbReference type="GO" id="GO:0003677">
    <property type="term" value="F:DNA binding"/>
    <property type="evidence" value="ECO:0007669"/>
    <property type="project" value="InterPro"/>
</dbReference>
<dbReference type="Proteomes" id="UP000199371">
    <property type="component" value="Unassembled WGS sequence"/>
</dbReference>
<sequence>MKNKWLLISSVSTGLGIIAGAVYLFFAEHSLLLSDNQWVLSAFWSAFMLWTFVLMFMVALFFNVLAFFELDEQHKLLGLARPIKAFLSSADKQQQFMQEAERFLARQGKLIHSNRVSPDYKCLQGESEKLVYIQQKNQSVDISQIRALFQQMLAADFSSGVVVSYAGFSNQAWIFAHEANIELIDAKSLKKQQKRQREQQFAIV</sequence>
<dbReference type="OrthoDB" id="5765685at2"/>
<dbReference type="AlphaFoldDB" id="A0A1H6LG61"/>
<dbReference type="InterPro" id="IPR011335">
    <property type="entry name" value="Restrct_endonuc-II-like"/>
</dbReference>
<reference evidence="4" key="1">
    <citation type="submission" date="2016-10" db="EMBL/GenBank/DDBJ databases">
        <authorList>
            <person name="Varghese N."/>
            <person name="Submissions S."/>
        </authorList>
    </citation>
    <scope>NUCLEOTIDE SEQUENCE [LARGE SCALE GENOMIC DNA]</scope>
    <source>
        <strain evidence="4">DSM 17616</strain>
    </source>
</reference>
<gene>
    <name evidence="3" type="ORF">SAMN05660691_01724</name>
</gene>
<name>A0A1H6LG61_9GAMM</name>
<feature type="transmembrane region" description="Helical" evidence="1">
    <location>
        <begin position="46"/>
        <end position="68"/>
    </location>
</feature>
<dbReference type="RefSeq" id="WP_092792336.1">
    <property type="nucleotide sequence ID" value="NZ_FNXF01000005.1"/>
</dbReference>
<feature type="transmembrane region" description="Helical" evidence="1">
    <location>
        <begin position="5"/>
        <end position="26"/>
    </location>
</feature>